<keyword evidence="2" id="KW-0805">Transcription regulation</keyword>
<dbReference type="AlphaFoldDB" id="A0A022RUQ1"/>
<evidence type="ECO:0000256" key="5">
    <source>
        <dbReference type="ARBA" id="ARBA00023242"/>
    </source>
</evidence>
<evidence type="ECO:0000313" key="8">
    <source>
        <dbReference type="EMBL" id="EYU42670.1"/>
    </source>
</evidence>
<feature type="coiled-coil region" evidence="6">
    <location>
        <begin position="286"/>
        <end position="320"/>
    </location>
</feature>
<evidence type="ECO:0000256" key="3">
    <source>
        <dbReference type="ARBA" id="ARBA00023125"/>
    </source>
</evidence>
<keyword evidence="9" id="KW-1185">Reference proteome</keyword>
<organism evidence="8 9">
    <name type="scientific">Erythranthe guttata</name>
    <name type="common">Yellow monkey flower</name>
    <name type="synonym">Mimulus guttatus</name>
    <dbReference type="NCBI Taxonomy" id="4155"/>
    <lineage>
        <taxon>Eukaryota</taxon>
        <taxon>Viridiplantae</taxon>
        <taxon>Streptophyta</taxon>
        <taxon>Embryophyta</taxon>
        <taxon>Tracheophyta</taxon>
        <taxon>Spermatophyta</taxon>
        <taxon>Magnoliopsida</taxon>
        <taxon>eudicotyledons</taxon>
        <taxon>Gunneridae</taxon>
        <taxon>Pentapetalae</taxon>
        <taxon>asterids</taxon>
        <taxon>lamiids</taxon>
        <taxon>Lamiales</taxon>
        <taxon>Phrymaceae</taxon>
        <taxon>Erythranthe</taxon>
    </lineage>
</organism>
<sequence>MDLINQQKISCVDESSSAMDRAQAVATNLYPNFLRRLLKSHVTGEFRLNLPKPFCDAHLPKQSCVLVLSDENDREYNTKYAVGKNRLTSGWKSFSIAHKLLEGDILVFQLIEPCKFKVYIVKATRLTQVDGATTTALPNQNFHPNEIANGKRSSEYSLINVKDVKGFKDFTIYVDGISIDSEMPIQCKAKYYELCKSRNMFLHENLVQGLNGKLAAEMISETIKIADAIRAVDSKTAPARMEGWDKTLKAFEDLGMVVGFLRVRIHELLSISRENQASVRLKRVERDGAEEEMRALDVKLSRVKTRIEKIDSEIDALAAENEGLDPVFKEIAHCPW</sequence>
<protein>
    <recommendedName>
        <fullName evidence="7">TF-B3 domain-containing protein</fullName>
    </recommendedName>
</protein>
<dbReference type="Pfam" id="PF02362">
    <property type="entry name" value="B3"/>
    <property type="match status" value="1"/>
</dbReference>
<evidence type="ECO:0000256" key="4">
    <source>
        <dbReference type="ARBA" id="ARBA00023163"/>
    </source>
</evidence>
<evidence type="ECO:0000313" key="9">
    <source>
        <dbReference type="Proteomes" id="UP000030748"/>
    </source>
</evidence>
<comment type="subcellular location">
    <subcellularLocation>
        <location evidence="1">Nucleus</location>
    </subcellularLocation>
</comment>
<dbReference type="InterPro" id="IPR003340">
    <property type="entry name" value="B3_DNA-bd"/>
</dbReference>
<name>A0A022RUQ1_ERYGU</name>
<dbReference type="Proteomes" id="UP000030748">
    <property type="component" value="Unassembled WGS sequence"/>
</dbReference>
<dbReference type="CDD" id="cd10017">
    <property type="entry name" value="B3_DNA"/>
    <property type="match status" value="1"/>
</dbReference>
<dbReference type="GO" id="GO:0003677">
    <property type="term" value="F:DNA binding"/>
    <property type="evidence" value="ECO:0007669"/>
    <property type="project" value="UniProtKB-KW"/>
</dbReference>
<keyword evidence="5" id="KW-0539">Nucleus</keyword>
<evidence type="ECO:0000259" key="7">
    <source>
        <dbReference type="PROSITE" id="PS50863"/>
    </source>
</evidence>
<dbReference type="PANTHER" id="PTHR31391:SF101">
    <property type="entry name" value="B3 DOMAIN-CONTAINING PROTEIN OS01G0234100"/>
    <property type="match status" value="1"/>
</dbReference>
<accession>A0A022RUQ1</accession>
<dbReference type="SUPFAM" id="SSF101936">
    <property type="entry name" value="DNA-binding pseudobarrel domain"/>
    <property type="match status" value="1"/>
</dbReference>
<dbReference type="eggNOG" id="ENOG502QQS4">
    <property type="taxonomic scope" value="Eukaryota"/>
</dbReference>
<feature type="domain" description="TF-B3" evidence="7">
    <location>
        <begin position="33"/>
        <end position="124"/>
    </location>
</feature>
<keyword evidence="3" id="KW-0238">DNA-binding</keyword>
<dbReference type="EMBL" id="KI630281">
    <property type="protein sequence ID" value="EYU42670.1"/>
    <property type="molecule type" value="Genomic_DNA"/>
</dbReference>
<dbReference type="InterPro" id="IPR044837">
    <property type="entry name" value="REM16-like"/>
</dbReference>
<dbReference type="GO" id="GO:0005634">
    <property type="term" value="C:nucleus"/>
    <property type="evidence" value="ECO:0007669"/>
    <property type="project" value="UniProtKB-SubCell"/>
</dbReference>
<dbReference type="SMART" id="SM01019">
    <property type="entry name" value="B3"/>
    <property type="match status" value="1"/>
</dbReference>
<dbReference type="PROSITE" id="PS50863">
    <property type="entry name" value="B3"/>
    <property type="match status" value="1"/>
</dbReference>
<keyword evidence="4" id="KW-0804">Transcription</keyword>
<proteinExistence type="predicted"/>
<evidence type="ECO:0000256" key="1">
    <source>
        <dbReference type="ARBA" id="ARBA00004123"/>
    </source>
</evidence>
<evidence type="ECO:0000256" key="6">
    <source>
        <dbReference type="SAM" id="Coils"/>
    </source>
</evidence>
<evidence type="ECO:0000256" key="2">
    <source>
        <dbReference type="ARBA" id="ARBA00023015"/>
    </source>
</evidence>
<dbReference type="STRING" id="4155.A0A022RUQ1"/>
<reference evidence="8 9" key="1">
    <citation type="journal article" date="2013" name="Proc. Natl. Acad. Sci. U.S.A.">
        <title>Fine-scale variation in meiotic recombination in Mimulus inferred from population shotgun sequencing.</title>
        <authorList>
            <person name="Hellsten U."/>
            <person name="Wright K.M."/>
            <person name="Jenkins J."/>
            <person name="Shu S."/>
            <person name="Yuan Y."/>
            <person name="Wessler S.R."/>
            <person name="Schmutz J."/>
            <person name="Willis J.H."/>
            <person name="Rokhsar D.S."/>
        </authorList>
    </citation>
    <scope>NUCLEOTIDE SEQUENCE [LARGE SCALE GENOMIC DNA]</scope>
    <source>
        <strain evidence="9">cv. DUN x IM62</strain>
    </source>
</reference>
<gene>
    <name evidence="8" type="ORF">MIMGU_mgv1a009633mg</name>
</gene>
<dbReference type="InterPro" id="IPR015300">
    <property type="entry name" value="DNA-bd_pseudobarrel_sf"/>
</dbReference>
<dbReference type="PANTHER" id="PTHR31391">
    <property type="entry name" value="B3 DOMAIN-CONTAINING PROTEIN OS11G0197600-RELATED"/>
    <property type="match status" value="1"/>
</dbReference>
<dbReference type="Gene3D" id="2.40.330.10">
    <property type="entry name" value="DNA-binding pseudobarrel domain"/>
    <property type="match status" value="1"/>
</dbReference>
<keyword evidence="6" id="KW-0175">Coiled coil</keyword>